<sequence length="17" mass="1882">MPGLQLMAHKMCHAISN</sequence>
<reference evidence="1" key="2">
    <citation type="journal article" date="2015" name="Data Brief">
        <title>Shoot transcriptome of the giant reed, Arundo donax.</title>
        <authorList>
            <person name="Barrero R.A."/>
            <person name="Guerrero F.D."/>
            <person name="Moolhuijzen P."/>
            <person name="Goolsby J.A."/>
            <person name="Tidwell J."/>
            <person name="Bellgard S.E."/>
            <person name="Bellgard M.I."/>
        </authorList>
    </citation>
    <scope>NUCLEOTIDE SEQUENCE</scope>
    <source>
        <tissue evidence="1">Shoot tissue taken approximately 20 cm above the soil surface</tissue>
    </source>
</reference>
<dbReference type="EMBL" id="GBRH01270277">
    <property type="protein sequence ID" value="JAD27618.1"/>
    <property type="molecule type" value="Transcribed_RNA"/>
</dbReference>
<protein>
    <submittedName>
        <fullName evidence="1">Uncharacterized protein</fullName>
    </submittedName>
</protein>
<organism evidence="1">
    <name type="scientific">Arundo donax</name>
    <name type="common">Giant reed</name>
    <name type="synonym">Donax arundinaceus</name>
    <dbReference type="NCBI Taxonomy" id="35708"/>
    <lineage>
        <taxon>Eukaryota</taxon>
        <taxon>Viridiplantae</taxon>
        <taxon>Streptophyta</taxon>
        <taxon>Embryophyta</taxon>
        <taxon>Tracheophyta</taxon>
        <taxon>Spermatophyta</taxon>
        <taxon>Magnoliopsida</taxon>
        <taxon>Liliopsida</taxon>
        <taxon>Poales</taxon>
        <taxon>Poaceae</taxon>
        <taxon>PACMAD clade</taxon>
        <taxon>Arundinoideae</taxon>
        <taxon>Arundineae</taxon>
        <taxon>Arundo</taxon>
    </lineage>
</organism>
<evidence type="ECO:0000313" key="1">
    <source>
        <dbReference type="EMBL" id="JAD27618.1"/>
    </source>
</evidence>
<dbReference type="AlphaFoldDB" id="A0A0A8YPF4"/>
<proteinExistence type="predicted"/>
<name>A0A0A8YPF4_ARUDO</name>
<reference evidence="1" key="1">
    <citation type="submission" date="2014-09" db="EMBL/GenBank/DDBJ databases">
        <authorList>
            <person name="Magalhaes I.L.F."/>
            <person name="Oliveira U."/>
            <person name="Santos F.R."/>
            <person name="Vidigal T.H.D.A."/>
            <person name="Brescovit A.D."/>
            <person name="Santos A.J."/>
        </authorList>
    </citation>
    <scope>NUCLEOTIDE SEQUENCE</scope>
    <source>
        <tissue evidence="1">Shoot tissue taken approximately 20 cm above the soil surface</tissue>
    </source>
</reference>
<accession>A0A0A8YPF4</accession>